<reference evidence="6" key="1">
    <citation type="submission" date="2022-11" db="UniProtKB">
        <authorList>
            <consortium name="WormBaseParasite"/>
        </authorList>
    </citation>
    <scope>IDENTIFICATION</scope>
</reference>
<dbReference type="Pfam" id="PF00104">
    <property type="entry name" value="Hormone_recep"/>
    <property type="match status" value="1"/>
</dbReference>
<keyword evidence="3" id="KW-0675">Receptor</keyword>
<dbReference type="InterPro" id="IPR000536">
    <property type="entry name" value="Nucl_hrmn_rcpt_lig-bd"/>
</dbReference>
<accession>A0A914YQ67</accession>
<dbReference type="PANTHER" id="PTHR47630">
    <property type="entry name" value="NUCLEAR HORMONE RECEPTOR FAMILY-RELATED-RELATED"/>
    <property type="match status" value="1"/>
</dbReference>
<dbReference type="WBParaSite" id="PSU_v2.g19505.t1">
    <property type="protein sequence ID" value="PSU_v2.g19505.t1"/>
    <property type="gene ID" value="PSU_v2.g19505"/>
</dbReference>
<organism evidence="5 6">
    <name type="scientific">Panagrolaimus superbus</name>
    <dbReference type="NCBI Taxonomy" id="310955"/>
    <lineage>
        <taxon>Eukaryota</taxon>
        <taxon>Metazoa</taxon>
        <taxon>Ecdysozoa</taxon>
        <taxon>Nematoda</taxon>
        <taxon>Chromadorea</taxon>
        <taxon>Rhabditida</taxon>
        <taxon>Tylenchina</taxon>
        <taxon>Panagrolaimomorpha</taxon>
        <taxon>Panagrolaimoidea</taxon>
        <taxon>Panagrolaimidae</taxon>
        <taxon>Panagrolaimus</taxon>
    </lineage>
</organism>
<keyword evidence="2" id="KW-0804">Transcription</keyword>
<evidence type="ECO:0000256" key="2">
    <source>
        <dbReference type="ARBA" id="ARBA00023163"/>
    </source>
</evidence>
<evidence type="ECO:0000256" key="1">
    <source>
        <dbReference type="ARBA" id="ARBA00023015"/>
    </source>
</evidence>
<keyword evidence="5" id="KW-1185">Reference proteome</keyword>
<dbReference type="Proteomes" id="UP000887577">
    <property type="component" value="Unplaced"/>
</dbReference>
<dbReference type="Gene3D" id="1.10.565.10">
    <property type="entry name" value="Retinoid X Receptor"/>
    <property type="match status" value="1"/>
</dbReference>
<feature type="domain" description="NR LBD" evidence="4">
    <location>
        <begin position="1"/>
        <end position="114"/>
    </location>
</feature>
<evidence type="ECO:0000256" key="3">
    <source>
        <dbReference type="ARBA" id="ARBA00023170"/>
    </source>
</evidence>
<name>A0A914YQ67_9BILA</name>
<dbReference type="InterPro" id="IPR035500">
    <property type="entry name" value="NHR-like_dom_sf"/>
</dbReference>
<dbReference type="InterPro" id="IPR052499">
    <property type="entry name" value="C.elegans_NHRs"/>
</dbReference>
<keyword evidence="1" id="KW-0805">Transcription regulation</keyword>
<evidence type="ECO:0000259" key="4">
    <source>
        <dbReference type="PROSITE" id="PS51843"/>
    </source>
</evidence>
<dbReference type="PROSITE" id="PS51843">
    <property type="entry name" value="NR_LBD"/>
    <property type="match status" value="1"/>
</dbReference>
<protein>
    <submittedName>
        <fullName evidence="6">NR LBD domain-containing protein</fullName>
    </submittedName>
</protein>
<evidence type="ECO:0000313" key="6">
    <source>
        <dbReference type="WBParaSite" id="PSU_v2.g19505.t1"/>
    </source>
</evidence>
<dbReference type="SUPFAM" id="SSF48508">
    <property type="entry name" value="Nuclear receptor ligand-binding domain"/>
    <property type="match status" value="1"/>
</dbReference>
<evidence type="ECO:0000313" key="5">
    <source>
        <dbReference type="Proteomes" id="UP000887577"/>
    </source>
</evidence>
<dbReference type="AlphaFoldDB" id="A0A914YQ67"/>
<sequence>MEEFIEPAKAMNLTESEYAILRVLCFFTAETKLSSGGREIVRKARNFYRNILVEHLRQSNLSNEISIATKVSEILSILPILEIASRLANDEFTFMTLFNVAEMQGKLTYDLYVKKSL</sequence>
<proteinExistence type="predicted"/>